<proteinExistence type="predicted"/>
<sequence>MITLQLLDVRDDASFFVKLLRAVPTLIIPTSPISLTTPLNIIASMRTRKSAVRKVSVTPQKNVIVKKSRICLRGRQSQWCDSSQQVELSKEATRREQLELQSQGIRSLKALFEESLRENSIATAETLQRIERQNECIINELKEIRLFLIDINERYNRKGSSIVNGEDSSVIPVASAISDPNSLTSGFVNFKPNISLLDKPKVILKSEGEMFFGYHWHIRIQRIDDQFGVFLECSNIEAGLSMDVEFSLLLWSSQRLTNHKNRNTFSRESKAWGKSAFVSWSAIIDTNNGFPKMSGDPEIQFVRSMLLAILGFSDYYHRELLML</sequence>
<dbReference type="AlphaFoldDB" id="A0A915E008"/>
<dbReference type="Gene3D" id="2.60.210.10">
    <property type="entry name" value="Apoptosis, Tumor Necrosis Factor Receptor Associated Protein 2, Chain A"/>
    <property type="match status" value="1"/>
</dbReference>
<evidence type="ECO:0000313" key="2">
    <source>
        <dbReference type="Proteomes" id="UP000887574"/>
    </source>
</evidence>
<dbReference type="InterPro" id="IPR002083">
    <property type="entry name" value="MATH/TRAF_dom"/>
</dbReference>
<reference evidence="3" key="1">
    <citation type="submission" date="2022-11" db="UniProtKB">
        <authorList>
            <consortium name="WormBaseParasite"/>
        </authorList>
    </citation>
    <scope>IDENTIFICATION</scope>
</reference>
<evidence type="ECO:0000313" key="3">
    <source>
        <dbReference type="WBParaSite" id="jg25256"/>
    </source>
</evidence>
<dbReference type="InterPro" id="IPR008974">
    <property type="entry name" value="TRAF-like"/>
</dbReference>
<dbReference type="CDD" id="cd00121">
    <property type="entry name" value="MATH"/>
    <property type="match status" value="1"/>
</dbReference>
<dbReference type="Proteomes" id="UP000887574">
    <property type="component" value="Unplaced"/>
</dbReference>
<organism evidence="2 3">
    <name type="scientific">Ditylenchus dipsaci</name>
    <dbReference type="NCBI Taxonomy" id="166011"/>
    <lineage>
        <taxon>Eukaryota</taxon>
        <taxon>Metazoa</taxon>
        <taxon>Ecdysozoa</taxon>
        <taxon>Nematoda</taxon>
        <taxon>Chromadorea</taxon>
        <taxon>Rhabditida</taxon>
        <taxon>Tylenchina</taxon>
        <taxon>Tylenchomorpha</taxon>
        <taxon>Sphaerularioidea</taxon>
        <taxon>Anguinidae</taxon>
        <taxon>Anguininae</taxon>
        <taxon>Ditylenchus</taxon>
    </lineage>
</organism>
<dbReference type="Pfam" id="PF00917">
    <property type="entry name" value="MATH"/>
    <property type="match status" value="1"/>
</dbReference>
<keyword evidence="2" id="KW-1185">Reference proteome</keyword>
<accession>A0A915E008</accession>
<dbReference type="WBParaSite" id="jg25256">
    <property type="protein sequence ID" value="jg25256"/>
    <property type="gene ID" value="jg25256"/>
</dbReference>
<evidence type="ECO:0000259" key="1">
    <source>
        <dbReference type="Pfam" id="PF00917"/>
    </source>
</evidence>
<dbReference type="SUPFAM" id="SSF49599">
    <property type="entry name" value="TRAF domain-like"/>
    <property type="match status" value="1"/>
</dbReference>
<name>A0A915E008_9BILA</name>
<feature type="domain" description="MATH" evidence="1">
    <location>
        <begin position="193"/>
        <end position="286"/>
    </location>
</feature>
<protein>
    <submittedName>
        <fullName evidence="3">MATH domain-containing protein</fullName>
    </submittedName>
</protein>